<feature type="region of interest" description="Disordered" evidence="6">
    <location>
        <begin position="1414"/>
        <end position="1487"/>
    </location>
</feature>
<dbReference type="GO" id="GO:0005930">
    <property type="term" value="C:axoneme"/>
    <property type="evidence" value="ECO:0007669"/>
    <property type="project" value="TreeGrafter"/>
</dbReference>
<dbReference type="PANTHER" id="PTHR23005:SF4">
    <property type="entry name" value="OXYGEN-REGULATED PROTEIN 1"/>
    <property type="match status" value="1"/>
</dbReference>
<feature type="compositionally biased region" description="Basic and acidic residues" evidence="6">
    <location>
        <begin position="1454"/>
        <end position="1481"/>
    </location>
</feature>
<dbReference type="SMART" id="SM00537">
    <property type="entry name" value="DCX"/>
    <property type="match status" value="2"/>
</dbReference>
<feature type="compositionally biased region" description="Polar residues" evidence="6">
    <location>
        <begin position="1799"/>
        <end position="1822"/>
    </location>
</feature>
<evidence type="ECO:0000256" key="4">
    <source>
        <dbReference type="ARBA" id="ARBA00022737"/>
    </source>
</evidence>
<feature type="compositionally biased region" description="Polar residues" evidence="6">
    <location>
        <begin position="12"/>
        <end position="25"/>
    </location>
</feature>
<feature type="region of interest" description="Disordered" evidence="6">
    <location>
        <begin position="144"/>
        <end position="163"/>
    </location>
</feature>
<feature type="region of interest" description="Disordered" evidence="6">
    <location>
        <begin position="1713"/>
        <end position="1765"/>
    </location>
</feature>
<feature type="domain" description="Doublecortin" evidence="7">
    <location>
        <begin position="170"/>
        <end position="249"/>
    </location>
</feature>
<feature type="region of interest" description="Disordered" evidence="6">
    <location>
        <begin position="1948"/>
        <end position="1992"/>
    </location>
</feature>
<feature type="domain" description="Doublecortin" evidence="7">
    <location>
        <begin position="38"/>
        <end position="120"/>
    </location>
</feature>
<dbReference type="InParanoid" id="A0A6J2VSW3"/>
<protein>
    <submittedName>
        <fullName evidence="9">Oxygen-regulated protein 1-like</fullName>
    </submittedName>
</protein>
<accession>A0A6J2VSW3</accession>
<dbReference type="Pfam" id="PF03607">
    <property type="entry name" value="DCX"/>
    <property type="match status" value="2"/>
</dbReference>
<dbReference type="PROSITE" id="PS50309">
    <property type="entry name" value="DC"/>
    <property type="match status" value="2"/>
</dbReference>
<gene>
    <name evidence="9" type="primary">LOC115816200</name>
</gene>
<feature type="region of interest" description="Disordered" evidence="6">
    <location>
        <begin position="600"/>
        <end position="678"/>
    </location>
</feature>
<evidence type="ECO:0000256" key="1">
    <source>
        <dbReference type="ARBA" id="ARBA00004316"/>
    </source>
</evidence>
<feature type="region of interest" description="Disordered" evidence="6">
    <location>
        <begin position="1781"/>
        <end position="1883"/>
    </location>
</feature>
<dbReference type="OrthoDB" id="9895813at2759"/>
<proteinExistence type="predicted"/>
<feature type="region of interest" description="Disordered" evidence="6">
    <location>
        <begin position="1657"/>
        <end position="1691"/>
    </location>
</feature>
<feature type="region of interest" description="Disordered" evidence="6">
    <location>
        <begin position="403"/>
        <end position="439"/>
    </location>
</feature>
<dbReference type="InterPro" id="IPR003533">
    <property type="entry name" value="Doublecortin_dom"/>
</dbReference>
<organism evidence="8 9">
    <name type="scientific">Chanos chanos</name>
    <name type="common">Milkfish</name>
    <name type="synonym">Mugil chanos</name>
    <dbReference type="NCBI Taxonomy" id="29144"/>
    <lineage>
        <taxon>Eukaryota</taxon>
        <taxon>Metazoa</taxon>
        <taxon>Chordata</taxon>
        <taxon>Craniata</taxon>
        <taxon>Vertebrata</taxon>
        <taxon>Euteleostomi</taxon>
        <taxon>Actinopterygii</taxon>
        <taxon>Neopterygii</taxon>
        <taxon>Teleostei</taxon>
        <taxon>Ostariophysi</taxon>
        <taxon>Gonorynchiformes</taxon>
        <taxon>Chanidae</taxon>
        <taxon>Chanos</taxon>
    </lineage>
</organism>
<feature type="compositionally biased region" description="Polar residues" evidence="6">
    <location>
        <begin position="1530"/>
        <end position="1542"/>
    </location>
</feature>
<feature type="region of interest" description="Disordered" evidence="6">
    <location>
        <begin position="267"/>
        <end position="290"/>
    </location>
</feature>
<feature type="compositionally biased region" description="Polar residues" evidence="6">
    <location>
        <begin position="280"/>
        <end position="290"/>
    </location>
</feature>
<evidence type="ECO:0000259" key="7">
    <source>
        <dbReference type="PROSITE" id="PS50309"/>
    </source>
</evidence>
<feature type="compositionally biased region" description="Low complexity" evidence="6">
    <location>
        <begin position="521"/>
        <end position="556"/>
    </location>
</feature>
<dbReference type="FunFam" id="3.10.20.230:FF:000006">
    <property type="entry name" value="Oxygen-regulated protein 1"/>
    <property type="match status" value="1"/>
</dbReference>
<dbReference type="GO" id="GO:0035556">
    <property type="term" value="P:intracellular signal transduction"/>
    <property type="evidence" value="ECO:0007669"/>
    <property type="project" value="InterPro"/>
</dbReference>
<dbReference type="PANTHER" id="PTHR23005">
    <property type="entry name" value="RETINITIS PIGMENTOSA 1 PROTEIN"/>
    <property type="match status" value="1"/>
</dbReference>
<dbReference type="Proteomes" id="UP000504632">
    <property type="component" value="Chromosome 7"/>
</dbReference>
<evidence type="ECO:0000313" key="8">
    <source>
        <dbReference type="Proteomes" id="UP000504632"/>
    </source>
</evidence>
<keyword evidence="8" id="KW-1185">Reference proteome</keyword>
<dbReference type="GO" id="GO:0042461">
    <property type="term" value="P:photoreceptor cell development"/>
    <property type="evidence" value="ECO:0007669"/>
    <property type="project" value="TreeGrafter"/>
</dbReference>
<feature type="compositionally biased region" description="Basic and acidic residues" evidence="6">
    <location>
        <begin position="1425"/>
        <end position="1447"/>
    </location>
</feature>
<evidence type="ECO:0000256" key="3">
    <source>
        <dbReference type="ARBA" id="ARBA00022490"/>
    </source>
</evidence>
<evidence type="ECO:0000256" key="5">
    <source>
        <dbReference type="ARBA" id="ARBA00023273"/>
    </source>
</evidence>
<evidence type="ECO:0000313" key="9">
    <source>
        <dbReference type="RefSeq" id="XP_030635028.1"/>
    </source>
</evidence>
<dbReference type="GO" id="GO:0060041">
    <property type="term" value="P:retina development in camera-type eye"/>
    <property type="evidence" value="ECO:0007669"/>
    <property type="project" value="TreeGrafter"/>
</dbReference>
<evidence type="ECO:0000256" key="2">
    <source>
        <dbReference type="ARBA" id="ARBA00004496"/>
    </source>
</evidence>
<feature type="compositionally biased region" description="Polar residues" evidence="6">
    <location>
        <begin position="1227"/>
        <end position="1243"/>
    </location>
</feature>
<feature type="region of interest" description="Disordered" evidence="6">
    <location>
        <begin position="521"/>
        <end position="559"/>
    </location>
</feature>
<feature type="region of interest" description="Disordered" evidence="6">
    <location>
        <begin position="1579"/>
        <end position="1605"/>
    </location>
</feature>
<keyword evidence="3" id="KW-0963">Cytoplasm</keyword>
<dbReference type="InterPro" id="IPR036572">
    <property type="entry name" value="Doublecortin_dom_sf"/>
</dbReference>
<sequence>MSDVPAPRKAPPQTQSSGSGHTLMTSRQPYLSDTISSKRVCFYKSGDAKFSGLPVIINNRTFRTFESLLDSLSKRVPLPFGVRTITTPRGHTTVQSLDQLENGQSYICSDRRTVKPIDLERARRKPRPWYHARPVSSRRRALQLARQKQNSGRGARNARKNERTLLHTPRRLVVFRNGDPQERHTLLLQKRTTHSFEALLDHVSQVMRFHVVKLYTPDGRRVDGLPALILCSGVLVAAGWEPFKNGNYDTQRPSELTWLPAKSMGNKRFKQTVPRKKKSMSSGTKSRNFSPSSERFLINQLHRSVAGSMYDTGSVELEHGQTLESVAETETLTCPDAEGEGDGHVLPDDDIEKSFRVNQDGSMTVEMRVRLTIKEEETIHWTTTVSRSSVASQVKADCDSLSNLHEQSPDLRSLPNNGPVPLEVEHNSHAKENTDPLPLENGIVNEEKEIGGGKPNAQVVEPLSPLPTSPGFHAFREKQESIENIRRLTELEIQENVVGSYSYREETCTGEVVEEYCMLRQSSSRPVPKPRSSLPSEINNNNSSSSTHLQSSSYTSAEVLHLQDSGEEVRETVLHIYEQQSCQENFFANTQLCLQGVTTSSSRHSRPASSDTVFPASSDKTFRSTSEDWESENKISSGNELLSDRESVSQAQVVTVSPAAEENSRENLAVLSSEPPKRRKPVRVIIKKSRIIRNVIPERKRKEGKVHLFKDVKKGRPDILNPAKPVKPLEHLRTKAVQKWLKSKNQSVINKHRGVSVRTSAMPNNSTQVKNKNLNKLSVVREQNTSEMTSNSGDSFNFKVGEGAAPPKRDLLAAFHNKSTLTRQTSMHDDWEHEQDTKEPTEALSLGAVHSSSSVINEYVELWLQKSRPDPMCDLEEEPQSNVELRQNATFHIGSDQASSPEVSEITLDQGSGEFLGQESTPDKTPLPRNMTLKRAPLPETIISKEISFANGTDWKQIKSPESTALAKTQLQSQPSVENIPKNNTLAKASLFNSKPLEKTPLPRKVNLVKKQTPKNVSGTTVPVSSDMSNERASASTEVVKEPCDSLQNELSEPEKMENVKQITKDTQRAEIPTEKPMCPVDEFYTVRMANELDMRPVLEQLCSSIQSLRKTTHRKRRSCLEKSNSLPDFSSHVASTFGSSSRVLLAFLSVMALKDALSGLDTDWEKTSSMSCSEALRMIQSLKEVAAIEDADLLRASLNDLQKSTSSHLLQSWKGFQDLSCKARSRSVTPDSTRSEVLSGSTPDEKQAIQELMGELGVPEKVRKELAALSGAEEEQMKRNQTEHSEDITVSDPKVNVNGLIESLQREDTVSFCDSVLEEDVNIYVKSVIEKAINTHLDASDSYEKVSARDMLPTWSATEKEREVIRHEGEQSEEKEEFCHIKCLEPKQGNFTPVPDIFVDTPTSDSNLEMESMASGSIEVQHQGTKEETGKKRVEERELYEERYSEEVEDGVMDEKPSSVESFSRSKEKLSASEEEKSSLEDDEKSCDEELMSFVDDICDEDQRCSLQNAEYGDSVDQEGREIWAYSDEGQSGQTSSQTKEQLVCKSDSVEKQTSSATWQPNFIQDPVIHNAEEVNIKEQCSSMEEQSSYEEKHSSSEEGPVILEEPECYKAYQDRYEEQQKYCLEDPAKHEETTGDLAGERKSSVAQLISCLENQAKSGQSKASHATEKSSTKLFGHIDPPEVSDVDDLTNVSHISNEQVKIEEFIHVKSKQNNGSAEVSKQSPKIIRTTQSTPMPITSPPLPSSLAFSYDSHGTSVREPEGNVQINRVKSIREMFLAKSSTEGHYGKKKLARPNISDLSDNRPGTSESGEHQSQTSPDVSSGEDDTRKLAIAKGYVRRTIERLYGRGNSNGSDSEGKRPTSASKSKRRENPGKSKVSSLASFHEARTRVIPDLSYFKATSTFDEYEEPSQCISLNPDMNNSDTVLTDKGLCPLTETKLIDKAPPELTETAQKGVDDKKEDAPYSFFGSVSPHSTLSSTEVEDPSGPPGSKFTYFNMPNANDSELEQEDQCVDTTERKSEVKAKSPIESPRAWAEKNGSLPAFIPSELKRIDNKVHPLVEDNSSLVPVVTQPTKGQSAQTSVARHPAEPDALEMLYLMCGQHCPIL</sequence>
<reference evidence="9" key="1">
    <citation type="submission" date="2025-08" db="UniProtKB">
        <authorList>
            <consortium name="RefSeq"/>
        </authorList>
    </citation>
    <scope>IDENTIFICATION</scope>
</reference>
<feature type="compositionally biased region" description="Polar residues" evidence="6">
    <location>
        <begin position="1713"/>
        <end position="1738"/>
    </location>
</feature>
<dbReference type="Gene3D" id="3.10.20.230">
    <property type="entry name" value="Doublecortin domain"/>
    <property type="match status" value="2"/>
</dbReference>
<name>A0A6J2VSW3_CHACN</name>
<keyword evidence="4" id="KW-0677">Repeat</keyword>
<dbReference type="SUPFAM" id="SSF89837">
    <property type="entry name" value="Doublecortin (DC)"/>
    <property type="match status" value="2"/>
</dbReference>
<feature type="compositionally biased region" description="Basic residues" evidence="6">
    <location>
        <begin position="267"/>
        <end position="279"/>
    </location>
</feature>
<feature type="region of interest" description="Disordered" evidence="6">
    <location>
        <begin position="1"/>
        <end position="25"/>
    </location>
</feature>
<keyword evidence="5" id="KW-0966">Cell projection</keyword>
<feature type="compositionally biased region" description="Polar residues" evidence="6">
    <location>
        <begin position="1414"/>
        <end position="1424"/>
    </location>
</feature>
<feature type="compositionally biased region" description="Basic and acidic residues" evidence="6">
    <location>
        <begin position="423"/>
        <end position="434"/>
    </location>
</feature>
<dbReference type="GO" id="GO:0043005">
    <property type="term" value="C:neuron projection"/>
    <property type="evidence" value="ECO:0007669"/>
    <property type="project" value="UniProtKB-ARBA"/>
</dbReference>
<dbReference type="RefSeq" id="XP_030635028.1">
    <property type="nucleotide sequence ID" value="XM_030779168.1"/>
</dbReference>
<dbReference type="GeneID" id="115816200"/>
<feature type="compositionally biased region" description="Polar residues" evidence="6">
    <location>
        <begin position="1657"/>
        <end position="1666"/>
    </location>
</feature>
<dbReference type="GO" id="GO:0035082">
    <property type="term" value="P:axoneme assembly"/>
    <property type="evidence" value="ECO:0007669"/>
    <property type="project" value="TreeGrafter"/>
</dbReference>
<feature type="region of interest" description="Disordered" evidence="6">
    <location>
        <begin position="1510"/>
        <end position="1548"/>
    </location>
</feature>
<feature type="region of interest" description="Disordered" evidence="6">
    <location>
        <begin position="1226"/>
        <end position="1246"/>
    </location>
</feature>
<evidence type="ECO:0000256" key="6">
    <source>
        <dbReference type="SAM" id="MobiDB-lite"/>
    </source>
</evidence>
<comment type="subcellular location">
    <subcellularLocation>
        <location evidence="1">Cell projection</location>
    </subcellularLocation>
    <subcellularLocation>
        <location evidence="2">Cytoplasm</location>
    </subcellularLocation>
</comment>